<proteinExistence type="predicted"/>
<dbReference type="SUPFAM" id="SSF48452">
    <property type="entry name" value="TPR-like"/>
    <property type="match status" value="1"/>
</dbReference>
<evidence type="ECO:0008006" key="3">
    <source>
        <dbReference type="Google" id="ProtNLM"/>
    </source>
</evidence>
<dbReference type="EMBL" id="JANJOU010000004">
    <property type="protein sequence ID" value="MCR0982008.1"/>
    <property type="molecule type" value="Genomic_DNA"/>
</dbReference>
<sequence>MRSSESAEGQSPADRSVLRLDEPSVVSLIRNARPHWPDMLDLCGALLRQRRASDARILADELSARHPEAAEPFMLRAAIAHDEGEWTLGIAMLQRAFDTSPWHPEATGLLARRWWQDGRVPELVALARRAVAENPAKHVPLIGYIGFDASIEMAEFELAEHFLRVLDGKARQLERRNHLAREARNWAASEAPHEPAGRDGRLRRRIDALVAEGDPDAIRPLLRRSLMEPKPGARDLIAIRTAAGRLRMTLTERWALRQMRDHHPGYPGQIMILTDFLSQLGAHREASRLYDDLSQASAQQADMLLRSATYMASAGGMALDRLEEAAAALEPKLADPGVASLARRFIAQSHARPVRRDVSIGSVSALPAPALAAGDRRPRVAICMSGQLRGFRNAWPQTRKALAGEDVTVFVSTWADAGSGLGQRLSVDRRLPVGLMPRLAGEHMDSALFARSFPGLSTLLTGRRSYEREELQAYFGTPHVEIEDEEDFNRRHEHRTGLYWLNKLNQAKMFYMIHQAHEQMRRFEEAEGRRFDVVIRLRCDNGISELAREDLLYAASEPVCLVPSSTTKLHDRSAMMSRQVSSSYASVYPNLNRHGDARYFEGATGQFAEYLIGGHLIDQGVAVGLFKGTKTTSLLSDQPSLQEFGEILTAEIQGREDLDTFESAVVVATIETMAATRSIEAMSRLWQAVPAGATTARARLDRSFAAKVMASGAPAGG</sequence>
<reference evidence="1 2" key="1">
    <citation type="submission" date="2022-06" db="EMBL/GenBank/DDBJ databases">
        <title>Roseomonas CN29.</title>
        <authorList>
            <person name="Cheng Y."/>
            <person name="He X."/>
        </authorList>
    </citation>
    <scope>NUCLEOTIDE SEQUENCE [LARGE SCALE GENOMIC DNA]</scope>
    <source>
        <strain evidence="1 2">CN29</strain>
    </source>
</reference>
<gene>
    <name evidence="1" type="ORF">NRP21_08105</name>
</gene>
<accession>A0ABT1X3P1</accession>
<protein>
    <recommendedName>
        <fullName evidence="3">Tetratricopeptide repeat protein</fullName>
    </recommendedName>
</protein>
<dbReference type="Proteomes" id="UP001524642">
    <property type="component" value="Unassembled WGS sequence"/>
</dbReference>
<evidence type="ECO:0000313" key="1">
    <source>
        <dbReference type="EMBL" id="MCR0982008.1"/>
    </source>
</evidence>
<organism evidence="1 2">
    <name type="scientific">Roseomonas populi</name>
    <dbReference type="NCBI Taxonomy" id="3121582"/>
    <lineage>
        <taxon>Bacteria</taxon>
        <taxon>Pseudomonadati</taxon>
        <taxon>Pseudomonadota</taxon>
        <taxon>Alphaproteobacteria</taxon>
        <taxon>Acetobacterales</taxon>
        <taxon>Roseomonadaceae</taxon>
        <taxon>Roseomonas</taxon>
    </lineage>
</organism>
<comment type="caution">
    <text evidence="1">The sequence shown here is derived from an EMBL/GenBank/DDBJ whole genome shotgun (WGS) entry which is preliminary data.</text>
</comment>
<name>A0ABT1X3P1_9PROT</name>
<evidence type="ECO:0000313" key="2">
    <source>
        <dbReference type="Proteomes" id="UP001524642"/>
    </source>
</evidence>
<dbReference type="Gene3D" id="1.25.40.10">
    <property type="entry name" value="Tetratricopeptide repeat domain"/>
    <property type="match status" value="1"/>
</dbReference>
<dbReference type="RefSeq" id="WP_257715676.1">
    <property type="nucleotide sequence ID" value="NZ_JANJOU010000004.1"/>
</dbReference>
<keyword evidence="2" id="KW-1185">Reference proteome</keyword>
<dbReference type="InterPro" id="IPR011990">
    <property type="entry name" value="TPR-like_helical_dom_sf"/>
</dbReference>